<dbReference type="SUPFAM" id="SSF50729">
    <property type="entry name" value="PH domain-like"/>
    <property type="match status" value="1"/>
</dbReference>
<gene>
    <name evidence="3" type="ORF">GMARGA_LOCUS4469</name>
</gene>
<evidence type="ECO:0000313" key="3">
    <source>
        <dbReference type="EMBL" id="CAG8549175.1"/>
    </source>
</evidence>
<feature type="compositionally biased region" description="Pro residues" evidence="1">
    <location>
        <begin position="525"/>
        <end position="537"/>
    </location>
</feature>
<dbReference type="InterPro" id="IPR001849">
    <property type="entry name" value="PH_domain"/>
</dbReference>
<feature type="compositionally biased region" description="Polar residues" evidence="1">
    <location>
        <begin position="798"/>
        <end position="807"/>
    </location>
</feature>
<evidence type="ECO:0000256" key="1">
    <source>
        <dbReference type="SAM" id="MobiDB-lite"/>
    </source>
</evidence>
<accession>A0ABN7UAF8</accession>
<feature type="region of interest" description="Disordered" evidence="1">
    <location>
        <begin position="675"/>
        <end position="723"/>
    </location>
</feature>
<reference evidence="3 4" key="1">
    <citation type="submission" date="2021-06" db="EMBL/GenBank/DDBJ databases">
        <authorList>
            <person name="Kallberg Y."/>
            <person name="Tangrot J."/>
            <person name="Rosling A."/>
        </authorList>
    </citation>
    <scope>NUCLEOTIDE SEQUENCE [LARGE SCALE GENOMIC DNA]</scope>
    <source>
        <strain evidence="3 4">120-4 pot B 10/14</strain>
    </source>
</reference>
<evidence type="ECO:0000259" key="2">
    <source>
        <dbReference type="PROSITE" id="PS50003"/>
    </source>
</evidence>
<proteinExistence type="predicted"/>
<feature type="region of interest" description="Disordered" evidence="1">
    <location>
        <begin position="573"/>
        <end position="659"/>
    </location>
</feature>
<name>A0ABN7UAF8_GIGMA</name>
<feature type="compositionally biased region" description="Low complexity" evidence="1">
    <location>
        <begin position="541"/>
        <end position="559"/>
    </location>
</feature>
<dbReference type="CDD" id="cd00821">
    <property type="entry name" value="PH"/>
    <property type="match status" value="1"/>
</dbReference>
<feature type="region of interest" description="Disordered" evidence="1">
    <location>
        <begin position="286"/>
        <end position="322"/>
    </location>
</feature>
<feature type="region of interest" description="Disordered" evidence="1">
    <location>
        <begin position="513"/>
        <end position="559"/>
    </location>
</feature>
<feature type="compositionally biased region" description="Basic and acidic residues" evidence="1">
    <location>
        <begin position="106"/>
        <end position="115"/>
    </location>
</feature>
<sequence>MLTRLPSRTNLNTDKDEKDVSIVTNFTEINSVTPINIMSKTTKKVETVAKLENKKPDKIIMSSSTDDVLKDVTKKLESNLSFKNKTKKNRSSKDYSLGSGTSNSSMDDREDRLNKQELLTPDLDTSSFTSTTEINDSESSSGSGISNEPDSPPLTLIPSVIEIERGKGSLRRKKSNRSIFSVLSVSLSKDLNKGSLSESEGDPPKVTSPKSPLKSDKILSRSGFSSLSMRKRRSKSAISIDDQLQVPLSPEYSSSDIPEKTSKVGKLLGLTPMEEKILLDKPSSVKISKKLRGPPPLSIDGKHNAKDEKGHDRNRNNSQVISGSSNKINKILGVSNINDDLSTVDKSNKAGKILGWDDNEIVKKAHTMYMEKVVSEFRSARTNVNSQVTVASIRNPLAFTGNLSKYINTNFVLSKSRSWKRRFFILTKNTLYCFKSNDPTSILMDSFELTANTIVCVSDAFNGRSWVLEVRKDHKPWYLQADNVEDMKVWLAELKATVVKLSLEIPNTTNKPIEQKCKTFEQVSLPPPPRPIPPPPRSRSRSPSPTTLSSPTHPLSPHLIVNGDVEEFIGSTTKLDKTNSEEELPSRSSSPVETLSPPRTRPEQVIPNNVTYSDSNDTRQLSHMRKDSEVSITSSIQPRRRLSPPIKKEERNSVRQSIPIMMSPNLFKATSHNNAVIGTSLSPPPRSPRSPPPVRSENSSTSITRVGPPPNIPLPLPPPIPPPIPPPRPKCTITQNTVPKTSRIPNDTSKSLIPHGKISSPPPPSRFSQSPRIMMYLPPSLPPPTIPLPPIPAEPTDNDMSVTSYSTPNSMIRFDKTHTIPYHTDLVAKQ</sequence>
<dbReference type="SMART" id="SM00233">
    <property type="entry name" value="PH"/>
    <property type="match status" value="1"/>
</dbReference>
<dbReference type="Pfam" id="PF00169">
    <property type="entry name" value="PH"/>
    <property type="match status" value="1"/>
</dbReference>
<feature type="compositionally biased region" description="Pro residues" evidence="1">
    <location>
        <begin position="682"/>
        <end position="694"/>
    </location>
</feature>
<keyword evidence="4" id="KW-1185">Reference proteome</keyword>
<protein>
    <submittedName>
        <fullName evidence="3">15101_t:CDS:1</fullName>
    </submittedName>
</protein>
<evidence type="ECO:0000313" key="4">
    <source>
        <dbReference type="Proteomes" id="UP000789901"/>
    </source>
</evidence>
<feature type="region of interest" description="Disordered" evidence="1">
    <location>
        <begin position="191"/>
        <end position="242"/>
    </location>
</feature>
<feature type="region of interest" description="Disordered" evidence="1">
    <location>
        <begin position="736"/>
        <end position="807"/>
    </location>
</feature>
<feature type="compositionally biased region" description="Polar residues" evidence="1">
    <location>
        <begin position="736"/>
        <end position="751"/>
    </location>
</feature>
<dbReference type="Proteomes" id="UP000789901">
    <property type="component" value="Unassembled WGS sequence"/>
</dbReference>
<feature type="compositionally biased region" description="Low complexity" evidence="1">
    <location>
        <begin position="137"/>
        <end position="149"/>
    </location>
</feature>
<feature type="compositionally biased region" description="Polar residues" evidence="1">
    <location>
        <begin position="606"/>
        <end position="621"/>
    </location>
</feature>
<dbReference type="PROSITE" id="PS50003">
    <property type="entry name" value="PH_DOMAIN"/>
    <property type="match status" value="1"/>
</dbReference>
<dbReference type="EMBL" id="CAJVQB010001765">
    <property type="protein sequence ID" value="CAG8549175.1"/>
    <property type="molecule type" value="Genomic_DNA"/>
</dbReference>
<dbReference type="PANTHER" id="PTHR24216:SF65">
    <property type="entry name" value="PAXILLIN-LIKE PROTEIN 1"/>
    <property type="match status" value="1"/>
</dbReference>
<feature type="domain" description="PH" evidence="2">
    <location>
        <begin position="396"/>
        <end position="499"/>
    </location>
</feature>
<dbReference type="Gene3D" id="2.30.29.30">
    <property type="entry name" value="Pleckstrin-homology domain (PH domain)/Phosphotyrosine-binding domain (PTB)"/>
    <property type="match status" value="1"/>
</dbReference>
<feature type="compositionally biased region" description="Pro residues" evidence="1">
    <location>
        <begin position="707"/>
        <end position="723"/>
    </location>
</feature>
<feature type="compositionally biased region" description="Pro residues" evidence="1">
    <location>
        <begin position="779"/>
        <end position="793"/>
    </location>
</feature>
<organism evidence="3 4">
    <name type="scientific">Gigaspora margarita</name>
    <dbReference type="NCBI Taxonomy" id="4874"/>
    <lineage>
        <taxon>Eukaryota</taxon>
        <taxon>Fungi</taxon>
        <taxon>Fungi incertae sedis</taxon>
        <taxon>Mucoromycota</taxon>
        <taxon>Glomeromycotina</taxon>
        <taxon>Glomeromycetes</taxon>
        <taxon>Diversisporales</taxon>
        <taxon>Gigasporaceae</taxon>
        <taxon>Gigaspora</taxon>
    </lineage>
</organism>
<feature type="compositionally biased region" description="Polar residues" evidence="1">
    <location>
        <begin position="123"/>
        <end position="133"/>
    </location>
</feature>
<feature type="compositionally biased region" description="Basic and acidic residues" evidence="1">
    <location>
        <begin position="300"/>
        <end position="315"/>
    </location>
</feature>
<dbReference type="InterPro" id="IPR011993">
    <property type="entry name" value="PH-like_dom_sf"/>
</dbReference>
<comment type="caution">
    <text evidence="3">The sequence shown here is derived from an EMBL/GenBank/DDBJ whole genome shotgun (WGS) entry which is preliminary data.</text>
</comment>
<feature type="region of interest" description="Disordered" evidence="1">
    <location>
        <begin position="83"/>
        <end position="158"/>
    </location>
</feature>
<dbReference type="PANTHER" id="PTHR24216">
    <property type="entry name" value="PAXILLIN-RELATED"/>
    <property type="match status" value="1"/>
</dbReference>